<evidence type="ECO:0000259" key="2">
    <source>
        <dbReference type="Pfam" id="PF25377"/>
    </source>
</evidence>
<accession>A0A8K0E8A6</accession>
<evidence type="ECO:0000256" key="1">
    <source>
        <dbReference type="SAM" id="MobiDB-lite"/>
    </source>
</evidence>
<sequence length="304" mass="34341">MTNPFTQEREKAEKKRLQAFLGEILRVGAIKGFQYFTLYLRGREELLCSIINELKPEAGVPLSTHICTEKSSDLPLNKSSLMLSIGTQQRLSGLAHMNIGLPPASPSDKEITPVSSDQTLFLIAGYARYNCPYVWIRSHHHRLVNLTHASSADKDNPLKLNATNNWGREEVHLWDILAELVHLCTVPAPRNPFAVDLVYFQQLPLADQVTSTGAMVWLLQQVLKRSGNKEYTGKVFEDLHDVTKLHFHSLQQWAREKMPQQQQQRAPGQQQQQRAPGQQQQQQQAPGAGYRPGVQRGPTAVYGY</sequence>
<dbReference type="Proteomes" id="UP000838412">
    <property type="component" value="Chromosome 14"/>
</dbReference>
<name>A0A8K0E8A6_BRALA</name>
<gene>
    <name evidence="3" type="primary">Hypp7335</name>
    <name evidence="3" type="ORF">BLAG_LOCUS7170</name>
</gene>
<protein>
    <submittedName>
        <fullName evidence="3">Hypp7335 protein</fullName>
    </submittedName>
</protein>
<dbReference type="PANTHER" id="PTHR47915">
    <property type="entry name" value="SI:DKEY-19B23.7"/>
    <property type="match status" value="1"/>
</dbReference>
<proteinExistence type="predicted"/>
<feature type="compositionally biased region" description="Low complexity" evidence="1">
    <location>
        <begin position="259"/>
        <end position="289"/>
    </location>
</feature>
<dbReference type="Pfam" id="PF25377">
    <property type="entry name" value="DUF7886"/>
    <property type="match status" value="1"/>
</dbReference>
<feature type="region of interest" description="Disordered" evidence="1">
    <location>
        <begin position="254"/>
        <end position="304"/>
    </location>
</feature>
<feature type="domain" description="DUF7886" evidence="2">
    <location>
        <begin position="105"/>
        <end position="248"/>
    </location>
</feature>
<keyword evidence="4" id="KW-1185">Reference proteome</keyword>
<dbReference type="AlphaFoldDB" id="A0A8K0E8A6"/>
<dbReference type="PANTHER" id="PTHR47915:SF1">
    <property type="entry name" value="SI:DKEY-19B23.7"/>
    <property type="match status" value="1"/>
</dbReference>
<dbReference type="OrthoDB" id="239865at2759"/>
<organism evidence="3 4">
    <name type="scientific">Branchiostoma lanceolatum</name>
    <name type="common">Common lancelet</name>
    <name type="synonym">Amphioxus lanceolatum</name>
    <dbReference type="NCBI Taxonomy" id="7740"/>
    <lineage>
        <taxon>Eukaryota</taxon>
        <taxon>Metazoa</taxon>
        <taxon>Chordata</taxon>
        <taxon>Cephalochordata</taxon>
        <taxon>Leptocardii</taxon>
        <taxon>Amphioxiformes</taxon>
        <taxon>Branchiostomatidae</taxon>
        <taxon>Branchiostoma</taxon>
    </lineage>
</organism>
<dbReference type="EMBL" id="OV696699">
    <property type="protein sequence ID" value="CAH1244549.1"/>
    <property type="molecule type" value="Genomic_DNA"/>
</dbReference>
<dbReference type="InterPro" id="IPR057208">
    <property type="entry name" value="DUF7886"/>
</dbReference>
<reference evidence="3" key="1">
    <citation type="submission" date="2022-01" db="EMBL/GenBank/DDBJ databases">
        <authorList>
            <person name="Braso-Vives M."/>
        </authorList>
    </citation>
    <scope>NUCLEOTIDE SEQUENCE</scope>
</reference>
<evidence type="ECO:0000313" key="4">
    <source>
        <dbReference type="Proteomes" id="UP000838412"/>
    </source>
</evidence>
<evidence type="ECO:0000313" key="3">
    <source>
        <dbReference type="EMBL" id="CAH1244549.1"/>
    </source>
</evidence>